<evidence type="ECO:0000256" key="1">
    <source>
        <dbReference type="SAM" id="Phobius"/>
    </source>
</evidence>
<feature type="transmembrane region" description="Helical" evidence="1">
    <location>
        <begin position="82"/>
        <end position="100"/>
    </location>
</feature>
<proteinExistence type="predicted"/>
<reference evidence="2 3" key="1">
    <citation type="submission" date="2014-05" db="EMBL/GenBank/DDBJ databases">
        <title>De novo Genome Sequence of Spirocheata sp.</title>
        <authorList>
            <person name="Shivani Y."/>
            <person name="Subhash Y."/>
            <person name="Tushar L."/>
            <person name="Sasikala C."/>
            <person name="Ramana C.V."/>
        </authorList>
    </citation>
    <scope>NUCLEOTIDE SEQUENCE [LARGE SCALE GENOMIC DNA]</scope>
    <source>
        <strain evidence="2 3">JC230</strain>
    </source>
</reference>
<sequence length="106" mass="11779">MLLIVFIILGPVLLMTGSFSYLYARYSSFLLLLIISFIGGILFAFLGIRVSDGIIAAHKQFVYTLSLNTGISLSFMNQLFRLMTSILGAAIFNLLLVGSMKFNRNM</sequence>
<dbReference type="AlphaFoldDB" id="A0A098R2N1"/>
<keyword evidence="1" id="KW-0472">Membrane</keyword>
<dbReference type="Proteomes" id="UP000029692">
    <property type="component" value="Unassembled WGS sequence"/>
</dbReference>
<comment type="caution">
    <text evidence="2">The sequence shown here is derived from an EMBL/GenBank/DDBJ whole genome shotgun (WGS) entry which is preliminary data.</text>
</comment>
<keyword evidence="1" id="KW-0812">Transmembrane</keyword>
<evidence type="ECO:0000313" key="2">
    <source>
        <dbReference type="EMBL" id="KGE73918.1"/>
    </source>
</evidence>
<dbReference type="EMBL" id="JNUP01000001">
    <property type="protein sequence ID" value="KGE73918.1"/>
    <property type="molecule type" value="Genomic_DNA"/>
</dbReference>
<name>A0A098R2N1_9SPIO</name>
<keyword evidence="3" id="KW-1185">Reference proteome</keyword>
<organism evidence="2 3">
    <name type="scientific">Spirochaeta lutea</name>
    <dbReference type="NCBI Taxonomy" id="1480694"/>
    <lineage>
        <taxon>Bacteria</taxon>
        <taxon>Pseudomonadati</taxon>
        <taxon>Spirochaetota</taxon>
        <taxon>Spirochaetia</taxon>
        <taxon>Spirochaetales</taxon>
        <taxon>Spirochaetaceae</taxon>
        <taxon>Spirochaeta</taxon>
    </lineage>
</organism>
<accession>A0A098R2N1</accession>
<feature type="transmembrane region" description="Helical" evidence="1">
    <location>
        <begin position="30"/>
        <end position="48"/>
    </location>
</feature>
<protein>
    <submittedName>
        <fullName evidence="2">Uncharacterized protein</fullName>
    </submittedName>
</protein>
<evidence type="ECO:0000313" key="3">
    <source>
        <dbReference type="Proteomes" id="UP000029692"/>
    </source>
</evidence>
<gene>
    <name evidence="2" type="ORF">DC28_01685</name>
</gene>
<keyword evidence="1" id="KW-1133">Transmembrane helix</keyword>